<keyword evidence="9" id="KW-1185">Reference proteome</keyword>
<reference evidence="9" key="1">
    <citation type="journal article" date="2019" name="Int. J. Syst. Evol. Microbiol.">
        <title>The Global Catalogue of Microorganisms (GCM) 10K type strain sequencing project: providing services to taxonomists for standard genome sequencing and annotation.</title>
        <authorList>
            <consortium name="The Broad Institute Genomics Platform"/>
            <consortium name="The Broad Institute Genome Sequencing Center for Infectious Disease"/>
            <person name="Wu L."/>
            <person name="Ma J."/>
        </authorList>
    </citation>
    <scope>NUCLEOTIDE SEQUENCE [LARGE SCALE GENOMIC DNA]</scope>
    <source>
        <strain evidence="9">CGMCC 1.12942</strain>
    </source>
</reference>
<feature type="compositionally biased region" description="Basic and acidic residues" evidence="6">
    <location>
        <begin position="1"/>
        <end position="15"/>
    </location>
</feature>
<feature type="domain" description="NADH:ubiquinone oxidoreductase 30kDa subunit" evidence="7">
    <location>
        <begin position="117"/>
        <end position="232"/>
    </location>
</feature>
<evidence type="ECO:0000259" key="7">
    <source>
        <dbReference type="Pfam" id="PF00329"/>
    </source>
</evidence>
<accession>A0ABW2RGL5</accession>
<dbReference type="PROSITE" id="PS00542">
    <property type="entry name" value="COMPLEX1_30K"/>
    <property type="match status" value="1"/>
</dbReference>
<organism evidence="8 9">
    <name type="scientific">Laceyella putida</name>
    <dbReference type="NCBI Taxonomy" id="110101"/>
    <lineage>
        <taxon>Bacteria</taxon>
        <taxon>Bacillati</taxon>
        <taxon>Bacillota</taxon>
        <taxon>Bacilli</taxon>
        <taxon>Bacillales</taxon>
        <taxon>Thermoactinomycetaceae</taxon>
        <taxon>Laceyella</taxon>
    </lineage>
</organism>
<name>A0ABW2RGL5_9BACL</name>
<comment type="function">
    <text evidence="3">NDH-1 shuttles electrons from NADH, via FMN and iron-sulfur (Fe-S) centers, to quinones in the respiratory chain. The immediate electron acceptor for the enzyme in this species is believed to be a menaquinone. Couples the redox reaction to proton translocation (for every two electrons transferred, four hydrogen ions are translocated across the cytoplasmic membrane), and thus conserves the redox energy in a proton gradient.</text>
</comment>
<dbReference type="InterPro" id="IPR037232">
    <property type="entry name" value="NADH_quin_OxRdtase_su_C/D-like"/>
</dbReference>
<comment type="catalytic activity">
    <reaction evidence="3 5">
        <text>a quinone + NADH + 5 H(+)(in) = a quinol + NAD(+) + 4 H(+)(out)</text>
        <dbReference type="Rhea" id="RHEA:57888"/>
        <dbReference type="ChEBI" id="CHEBI:15378"/>
        <dbReference type="ChEBI" id="CHEBI:24646"/>
        <dbReference type="ChEBI" id="CHEBI:57540"/>
        <dbReference type="ChEBI" id="CHEBI:57945"/>
        <dbReference type="ChEBI" id="CHEBI:132124"/>
    </reaction>
</comment>
<dbReference type="EMBL" id="JBHTBW010000006">
    <property type="protein sequence ID" value="MFC7440057.1"/>
    <property type="molecule type" value="Genomic_DNA"/>
</dbReference>
<feature type="compositionally biased region" description="Basic and acidic residues" evidence="6">
    <location>
        <begin position="68"/>
        <end position="77"/>
    </location>
</feature>
<evidence type="ECO:0000256" key="4">
    <source>
        <dbReference type="RuleBase" id="RU003456"/>
    </source>
</evidence>
<keyword evidence="3 5" id="KW-0874">Quinone</keyword>
<evidence type="ECO:0000256" key="2">
    <source>
        <dbReference type="ARBA" id="ARBA00022448"/>
    </source>
</evidence>
<comment type="subcellular location">
    <subcellularLocation>
        <location evidence="3">Cell membrane</location>
        <topology evidence="3">Peripheral membrane protein</topology>
        <orientation evidence="3">Cytoplasmic side</orientation>
    </subcellularLocation>
</comment>
<evidence type="ECO:0000313" key="9">
    <source>
        <dbReference type="Proteomes" id="UP001596500"/>
    </source>
</evidence>
<dbReference type="GO" id="GO:0050136">
    <property type="term" value="F:NADH dehydrogenase (quinone) (non-electrogenic) activity"/>
    <property type="evidence" value="ECO:0007669"/>
    <property type="project" value="UniProtKB-EC"/>
</dbReference>
<keyword evidence="3 4" id="KW-0520">NAD</keyword>
<evidence type="ECO:0000256" key="3">
    <source>
        <dbReference type="HAMAP-Rule" id="MF_01357"/>
    </source>
</evidence>
<evidence type="ECO:0000256" key="6">
    <source>
        <dbReference type="SAM" id="MobiDB-lite"/>
    </source>
</evidence>
<dbReference type="PANTHER" id="PTHR10884">
    <property type="entry name" value="NADH DEHYDROGENASE UBIQUINONE IRON-SULFUR PROTEIN 3"/>
    <property type="match status" value="1"/>
</dbReference>
<keyword evidence="3 4" id="KW-1278">Translocase</keyword>
<keyword evidence="3" id="KW-1003">Cell membrane</keyword>
<dbReference type="SUPFAM" id="SSF143243">
    <property type="entry name" value="Nqo5-like"/>
    <property type="match status" value="1"/>
</dbReference>
<dbReference type="PANTHER" id="PTHR10884:SF14">
    <property type="entry name" value="NADH DEHYDROGENASE [UBIQUINONE] IRON-SULFUR PROTEIN 3, MITOCHONDRIAL"/>
    <property type="match status" value="1"/>
</dbReference>
<sequence length="237" mass="26594">MSEQGDKKKQPEAGVEKSQAGTGTENELPAAEKKGEAAKGEMGTKKAAAPTGRARPAAGARPRPAGAKKAEEKKPEEPSPMQPLLERFVARIKEKGYSEAVAEAYINRPSGHIPTLVIHRDHWEPVAQLLKEDETLAFDYLRNLSSVDYETHLEICYQLVSFTHQHHIAVRVKVDREESVMPTVSHLWAAADWNEREAFDLMGIHFTGHPDLRRILLPDDWVGHPLRKDYEPLDKEV</sequence>
<dbReference type="EC" id="7.1.1.-" evidence="3"/>
<comment type="similarity">
    <text evidence="1 3 4">Belongs to the complex I 30 kDa subunit family.</text>
</comment>
<keyword evidence="2 3" id="KW-0813">Transport</keyword>
<evidence type="ECO:0000313" key="8">
    <source>
        <dbReference type="EMBL" id="MFC7440057.1"/>
    </source>
</evidence>
<comment type="subunit">
    <text evidence="3">NDH-1 is composed of 14 different subunits. Subunits NuoB, C, D, E, F, and G constitute the peripheral sector of the complex.</text>
</comment>
<dbReference type="InterPro" id="IPR010218">
    <property type="entry name" value="NADH_DH_suC"/>
</dbReference>
<keyword evidence="8" id="KW-0560">Oxidoreductase</keyword>
<keyword evidence="3" id="KW-0472">Membrane</keyword>
<dbReference type="InterPro" id="IPR020396">
    <property type="entry name" value="NADH_UbQ_OxRdtase_CS"/>
</dbReference>
<comment type="caution">
    <text evidence="8">The sequence shown here is derived from an EMBL/GenBank/DDBJ whole genome shotgun (WGS) entry which is preliminary data.</text>
</comment>
<gene>
    <name evidence="3" type="primary">nuoC</name>
    <name evidence="8" type="ORF">ACFQNG_02610</name>
</gene>
<dbReference type="InterPro" id="IPR001268">
    <property type="entry name" value="NADH_UbQ_OxRdtase_30kDa_su"/>
</dbReference>
<feature type="compositionally biased region" description="Basic and acidic residues" evidence="6">
    <location>
        <begin position="30"/>
        <end position="44"/>
    </location>
</feature>
<evidence type="ECO:0000256" key="5">
    <source>
        <dbReference type="RuleBase" id="RU003582"/>
    </source>
</evidence>
<dbReference type="NCBIfam" id="TIGR01961">
    <property type="entry name" value="NuoC_fam"/>
    <property type="match status" value="1"/>
</dbReference>
<dbReference type="RefSeq" id="WP_379863268.1">
    <property type="nucleotide sequence ID" value="NZ_JBHTBW010000006.1"/>
</dbReference>
<evidence type="ECO:0000256" key="1">
    <source>
        <dbReference type="ARBA" id="ARBA00007569"/>
    </source>
</evidence>
<dbReference type="Pfam" id="PF00329">
    <property type="entry name" value="Complex1_30kDa"/>
    <property type="match status" value="1"/>
</dbReference>
<proteinExistence type="inferred from homology"/>
<feature type="compositionally biased region" description="Low complexity" evidence="6">
    <location>
        <begin position="45"/>
        <end position="67"/>
    </location>
</feature>
<dbReference type="Gene3D" id="3.30.460.80">
    <property type="entry name" value="NADH:ubiquinone oxidoreductase, 30kDa subunit"/>
    <property type="match status" value="1"/>
</dbReference>
<protein>
    <recommendedName>
        <fullName evidence="3">NADH-quinone oxidoreductase subunit C</fullName>
        <ecNumber evidence="3">7.1.1.-</ecNumber>
    </recommendedName>
    <alternativeName>
        <fullName evidence="3">NADH dehydrogenase I subunit C</fullName>
    </alternativeName>
    <alternativeName>
        <fullName evidence="3">NDH-1 subunit C</fullName>
    </alternativeName>
</protein>
<dbReference type="HAMAP" id="MF_01357">
    <property type="entry name" value="NDH1_NuoC"/>
    <property type="match status" value="1"/>
</dbReference>
<feature type="region of interest" description="Disordered" evidence="6">
    <location>
        <begin position="1"/>
        <end position="84"/>
    </location>
</feature>
<dbReference type="Proteomes" id="UP001596500">
    <property type="component" value="Unassembled WGS sequence"/>
</dbReference>